<dbReference type="Gene3D" id="3.90.320.10">
    <property type="match status" value="1"/>
</dbReference>
<organism evidence="2 3">
    <name type="scientific">Halodesulfovibrio spirochaetisodalis</name>
    <dbReference type="NCBI Taxonomy" id="1560234"/>
    <lineage>
        <taxon>Bacteria</taxon>
        <taxon>Pseudomonadati</taxon>
        <taxon>Thermodesulfobacteriota</taxon>
        <taxon>Desulfovibrionia</taxon>
        <taxon>Desulfovibrionales</taxon>
        <taxon>Desulfovibrionaceae</taxon>
        <taxon>Halodesulfovibrio</taxon>
    </lineage>
</organism>
<evidence type="ECO:0000259" key="1">
    <source>
        <dbReference type="Pfam" id="PF12705"/>
    </source>
</evidence>
<gene>
    <name evidence="2" type="ORF">SP90_01045</name>
</gene>
<comment type="caution">
    <text evidence="2">The sequence shown here is derived from an EMBL/GenBank/DDBJ whole genome shotgun (WGS) entry which is preliminary data.</text>
</comment>
<keyword evidence="3" id="KW-1185">Reference proteome</keyword>
<dbReference type="PATRIC" id="fig|1560234.3.peg.225"/>
<dbReference type="OrthoDB" id="9766257at2"/>
<dbReference type="RefSeq" id="WP_066851677.1">
    <property type="nucleotide sequence ID" value="NZ_JXMS01000001.1"/>
</dbReference>
<dbReference type="InterPro" id="IPR027417">
    <property type="entry name" value="P-loop_NTPase"/>
</dbReference>
<dbReference type="InterPro" id="IPR011604">
    <property type="entry name" value="PDDEXK-like_dom_sf"/>
</dbReference>
<reference evidence="2 3" key="1">
    <citation type="submission" date="2015-01" db="EMBL/GenBank/DDBJ databases">
        <title>Desulfovibrio sp. JC271 draft genome sequence.</title>
        <authorList>
            <person name="Shivani Y."/>
            <person name="Subhash Y."/>
            <person name="Sasikala C."/>
            <person name="Ramana C.V."/>
        </authorList>
    </citation>
    <scope>NUCLEOTIDE SEQUENCE [LARGE SCALE GENOMIC DNA]</scope>
    <source>
        <strain evidence="2 3">JC271</strain>
    </source>
</reference>
<evidence type="ECO:0000313" key="3">
    <source>
        <dbReference type="Proteomes" id="UP000091979"/>
    </source>
</evidence>
<accession>A0A1B7XQ76</accession>
<sequence length="965" mass="111124">MHAEPFVIIPWQNDFISGLMERVLADTDNNPGDALIIFPHSRPRKYLSDSLRFNEALPKPFLMPQIFQVSDVFQMLRSELEATPPHVIEVLDRIALLMECIQGINKKDTFTSGPLQSLPLNDPQRFFPWGMRLNSLLEDFFNQNKTPEDYYHMEGQVVPFAAILLGQLGRIHDAYTEKLETRGWTTPGYDAFRVLQLLKESSNPVMSLMHKKIYVAGFYGLTGVEKELFRILRTEYGATIVLHSDAALTTGGNTHWACREHKKWITEWSVNTELSEEPQLREQDLQLYEGFDLHSQLDAMEQKLLQQDTIGDTAVVLPDTGLMMPVLHHLPRKDVNISMGYPLWRSNLFQLLEVVLHLQEKKRADGYYWKDIIALIRHPYIKMLSIGEERPFGVTLHNMEKELRRGKSYTTPFTIPFTRDENAAASEEEMQELLHRVLSCSITAWEEISTPAQLADTLADLCTVLLEHGGNLWERFPIDAESMYRIMRKVIPSLRECTLAHEEFSQGVLFTILREIIRGERVPFEADPLTGLQVLGMLESRLLHFKNVYVLDATENKLPGLPGNDPLLPDTLRSMVGLPDARHRESVAAYNFYRLIHGAENVHVLYQTGSERSGIFEEKHIRSRFVEELLWKEECKQGKLLKAGNAPLHGISYPVTTIKKDDHCIERTPAIHDRIEEFLAKPVSPSALNTYLHCPMQFYLERIGNLRPVDEVNEAEDFAAIGDLFHKVLEKFFTGYLHKETDFSKLDPEPLQLLFVQMLHDSSLKEEVPYDSFIMLETAGKERLKRFLKNQPIAKIDSLEKRLIQTIGVDNKERSIAGIADRIDIRENTRVILDYKTGSIHKPDTGLWQDEFLMAQIRTWNGGIEDPLEQLADKIVNLQLPSYLYMMHDPRLTSTCDAGWVELKKDGKEHLFFEKIEEELHDNIIKEQIPLILQFMLRHIEKSPVVRPRKGRHCQWCTCTAGCSV</sequence>
<dbReference type="InterPro" id="IPR038726">
    <property type="entry name" value="PDDEXK_AddAB-type"/>
</dbReference>
<dbReference type="Proteomes" id="UP000091979">
    <property type="component" value="Unassembled WGS sequence"/>
</dbReference>
<dbReference type="SUPFAM" id="SSF52540">
    <property type="entry name" value="P-loop containing nucleoside triphosphate hydrolases"/>
    <property type="match status" value="1"/>
</dbReference>
<dbReference type="Pfam" id="PF12705">
    <property type="entry name" value="PDDEXK_1"/>
    <property type="match status" value="1"/>
</dbReference>
<dbReference type="STRING" id="1560234.SP90_01045"/>
<proteinExistence type="predicted"/>
<dbReference type="EMBL" id="JXMS01000001">
    <property type="protein sequence ID" value="OBQ57655.1"/>
    <property type="molecule type" value="Genomic_DNA"/>
</dbReference>
<protein>
    <recommendedName>
        <fullName evidence="1">PD-(D/E)XK endonuclease-like domain-containing protein</fullName>
    </recommendedName>
</protein>
<evidence type="ECO:0000313" key="2">
    <source>
        <dbReference type="EMBL" id="OBQ57655.1"/>
    </source>
</evidence>
<name>A0A1B7XQ76_9BACT</name>
<feature type="domain" description="PD-(D/E)XK endonuclease-like" evidence="1">
    <location>
        <begin position="683"/>
        <end position="963"/>
    </location>
</feature>
<dbReference type="AlphaFoldDB" id="A0A1B7XQ76"/>